<dbReference type="Proteomes" id="UP001220610">
    <property type="component" value="Chromosome"/>
</dbReference>
<name>A0AAJ5WSZ5_9BACT</name>
<evidence type="ECO:0000313" key="2">
    <source>
        <dbReference type="Proteomes" id="UP001220610"/>
    </source>
</evidence>
<evidence type="ECO:0000313" key="1">
    <source>
        <dbReference type="EMBL" id="WEK36117.1"/>
    </source>
</evidence>
<reference evidence="1" key="1">
    <citation type="submission" date="2023-03" db="EMBL/GenBank/DDBJ databases">
        <title>Andean soil-derived lignocellulolytic bacterial consortium as a source of novel taxa and putative plastic-active enzymes.</title>
        <authorList>
            <person name="Diaz-Garcia L."/>
            <person name="Chuvochina M."/>
            <person name="Feuerriegel G."/>
            <person name="Bunk B."/>
            <person name="Sproer C."/>
            <person name="Streit W.R."/>
            <person name="Rodriguez L.M."/>
            <person name="Overmann J."/>
            <person name="Jimenez D.J."/>
        </authorList>
    </citation>
    <scope>NUCLEOTIDE SEQUENCE</scope>
    <source>
        <strain evidence="1">MAG 7</strain>
    </source>
</reference>
<accession>A0AAJ5WSZ5</accession>
<dbReference type="AlphaFoldDB" id="A0AAJ5WSZ5"/>
<sequence length="383" mass="44279">MKETLSNLEAFVRNMVSQPAVGKENTVTLLEDIHERTIILQDKITDYITANQQNPNRDMIWFIQLSIVNLSDHVFASVAAVGNAADKAESTWLEIMSALEGILEFINKIFPHYFNPDCKIPDNLLRENRPRLTADGDKIADAFLRRFNLTHTAGMIRHYYHGFLVGKRAYTFRQIQYAEKLAENLIRALDDEFATETDVLETFIFLRFNRTEFMRHHKYLIREIVHADQPPPTRMSQLLLLRHTMEAIGESTTWIYRSSRRSPREEFIASLDEGIAILKHIEQEWRANAESKEVKYFSMNLTLRQLSHLVKIHILAGLTPHKNFSQLIALITAFVHPSGMDKVDPENARTKGLSPDKPTIQGLMDYLTKLVETLKEHYGEFLI</sequence>
<organism evidence="1 2">
    <name type="scientific">Candidatus Pseudobacter hemicellulosilyticus</name>
    <dbReference type="NCBI Taxonomy" id="3121375"/>
    <lineage>
        <taxon>Bacteria</taxon>
        <taxon>Pseudomonadati</taxon>
        <taxon>Bacteroidota</taxon>
        <taxon>Chitinophagia</taxon>
        <taxon>Chitinophagales</taxon>
        <taxon>Chitinophagaceae</taxon>
        <taxon>Pseudobacter</taxon>
    </lineage>
</organism>
<protein>
    <submittedName>
        <fullName evidence="1">Uncharacterized protein</fullName>
    </submittedName>
</protein>
<dbReference type="EMBL" id="CP119311">
    <property type="protein sequence ID" value="WEK36117.1"/>
    <property type="molecule type" value="Genomic_DNA"/>
</dbReference>
<gene>
    <name evidence="1" type="ORF">P0Y53_01270</name>
</gene>
<proteinExistence type="predicted"/>